<protein>
    <recommendedName>
        <fullName evidence="4">NADH dehydrogenase [ubiquinone] 1 alpha subcomplex subunit 1</fullName>
    </recommendedName>
</protein>
<dbReference type="GO" id="GO:0005743">
    <property type="term" value="C:mitochondrial inner membrane"/>
    <property type="evidence" value="ECO:0007669"/>
    <property type="project" value="UniProtKB-SubCell"/>
</dbReference>
<comment type="similarity">
    <text evidence="3">Belongs to the complex I NDUFA1 subunit family.</text>
</comment>
<keyword evidence="9" id="KW-0249">Electron transport</keyword>
<keyword evidence="5" id="KW-0813">Transport</keyword>
<comment type="subcellular location">
    <subcellularLocation>
        <location evidence="2">Mitochondrion inner membrane</location>
        <topology evidence="2">Single-pass membrane protein</topology>
        <orientation evidence="2">Matrix side</orientation>
    </subcellularLocation>
</comment>
<evidence type="ECO:0000256" key="11">
    <source>
        <dbReference type="ARBA" id="ARBA00023128"/>
    </source>
</evidence>
<keyword evidence="15" id="KW-1185">Reference proteome</keyword>
<proteinExistence type="inferred from homology"/>
<dbReference type="InterPro" id="IPR017384">
    <property type="entry name" value="NADH_Ub_cplx-1_asu_su-1"/>
</dbReference>
<dbReference type="AlphaFoldDB" id="A0AAV9X7H8"/>
<evidence type="ECO:0000313" key="15">
    <source>
        <dbReference type="Proteomes" id="UP001365542"/>
    </source>
</evidence>
<evidence type="ECO:0000313" key="14">
    <source>
        <dbReference type="EMBL" id="KAK6538043.1"/>
    </source>
</evidence>
<dbReference type="Pfam" id="PF15879">
    <property type="entry name" value="MWFE"/>
    <property type="match status" value="1"/>
</dbReference>
<evidence type="ECO:0000256" key="3">
    <source>
        <dbReference type="ARBA" id="ARBA00009960"/>
    </source>
</evidence>
<evidence type="ECO:0000256" key="12">
    <source>
        <dbReference type="ARBA" id="ARBA00023136"/>
    </source>
</evidence>
<organism evidence="14 15">
    <name type="scientific">Orbilia ellipsospora</name>
    <dbReference type="NCBI Taxonomy" id="2528407"/>
    <lineage>
        <taxon>Eukaryota</taxon>
        <taxon>Fungi</taxon>
        <taxon>Dikarya</taxon>
        <taxon>Ascomycota</taxon>
        <taxon>Pezizomycotina</taxon>
        <taxon>Orbiliomycetes</taxon>
        <taxon>Orbiliales</taxon>
        <taxon>Orbiliaceae</taxon>
        <taxon>Orbilia</taxon>
    </lineage>
</organism>
<feature type="transmembrane region" description="Helical" evidence="13">
    <location>
        <begin position="12"/>
        <end position="31"/>
    </location>
</feature>
<dbReference type="Proteomes" id="UP001365542">
    <property type="component" value="Unassembled WGS sequence"/>
</dbReference>
<keyword evidence="6" id="KW-0679">Respiratory chain</keyword>
<sequence length="86" mass="10163">MPVPWEALLHYGIVIGMFGITGAGLSVSAWYQNGRKPKRWALDTWDNQMMRRDHRLTNYWRGQVDEARAPEGFELSSRWRLEKRIT</sequence>
<evidence type="ECO:0000256" key="7">
    <source>
        <dbReference type="ARBA" id="ARBA00022692"/>
    </source>
</evidence>
<accession>A0AAV9X7H8</accession>
<evidence type="ECO:0000256" key="1">
    <source>
        <dbReference type="ARBA" id="ARBA00003195"/>
    </source>
</evidence>
<name>A0AAV9X7H8_9PEZI</name>
<evidence type="ECO:0000256" key="4">
    <source>
        <dbReference type="ARBA" id="ARBA00016392"/>
    </source>
</evidence>
<evidence type="ECO:0000256" key="8">
    <source>
        <dbReference type="ARBA" id="ARBA00022792"/>
    </source>
</evidence>
<dbReference type="EMBL" id="JAVHJO010000008">
    <property type="protein sequence ID" value="KAK6538043.1"/>
    <property type="molecule type" value="Genomic_DNA"/>
</dbReference>
<evidence type="ECO:0000256" key="10">
    <source>
        <dbReference type="ARBA" id="ARBA00022989"/>
    </source>
</evidence>
<keyword evidence="8" id="KW-0999">Mitochondrion inner membrane</keyword>
<comment type="function">
    <text evidence="1">Accessory subunit of the mitochondrial membrane respiratory chain NADH dehydrogenase (Complex I), that is believed not to be involved in catalysis. Complex I functions in the transfer of electrons from NADH to the respiratory chain. The immediate electron acceptor for the enzyme is believed to be ubiquinone.</text>
</comment>
<evidence type="ECO:0000256" key="9">
    <source>
        <dbReference type="ARBA" id="ARBA00022982"/>
    </source>
</evidence>
<dbReference type="PANTHER" id="PTHR17098:SF2">
    <property type="entry name" value="NADH DEHYDROGENASE [UBIQUINONE] 1 ALPHA SUBCOMPLEX SUBUNIT 1"/>
    <property type="match status" value="1"/>
</dbReference>
<evidence type="ECO:0000256" key="2">
    <source>
        <dbReference type="ARBA" id="ARBA00004298"/>
    </source>
</evidence>
<evidence type="ECO:0000256" key="5">
    <source>
        <dbReference type="ARBA" id="ARBA00022448"/>
    </source>
</evidence>
<keyword evidence="7 13" id="KW-0812">Transmembrane</keyword>
<reference evidence="14 15" key="1">
    <citation type="submission" date="2019-10" db="EMBL/GenBank/DDBJ databases">
        <authorList>
            <person name="Palmer J.M."/>
        </authorList>
    </citation>
    <scope>NUCLEOTIDE SEQUENCE [LARGE SCALE GENOMIC DNA]</scope>
    <source>
        <strain evidence="14 15">TWF694</strain>
    </source>
</reference>
<gene>
    <name evidence="14" type="ORF">TWF694_010935</name>
</gene>
<comment type="caution">
    <text evidence="14">The sequence shown here is derived from an EMBL/GenBank/DDBJ whole genome shotgun (WGS) entry which is preliminary data.</text>
</comment>
<keyword evidence="12 13" id="KW-0472">Membrane</keyword>
<evidence type="ECO:0000256" key="6">
    <source>
        <dbReference type="ARBA" id="ARBA00022660"/>
    </source>
</evidence>
<evidence type="ECO:0000256" key="13">
    <source>
        <dbReference type="SAM" id="Phobius"/>
    </source>
</evidence>
<keyword evidence="11" id="KW-0496">Mitochondrion</keyword>
<dbReference type="PANTHER" id="PTHR17098">
    <property type="entry name" value="NADH-UBIQUINONE OXIDOREDUCTASE MWFE SUBUNIT"/>
    <property type="match status" value="1"/>
</dbReference>
<keyword evidence="10 13" id="KW-1133">Transmembrane helix</keyword>